<gene>
    <name evidence="1" type="ORF">COLO4_20762</name>
</gene>
<reference evidence="2" key="1">
    <citation type="submission" date="2013-09" db="EMBL/GenBank/DDBJ databases">
        <title>Corchorus olitorius genome sequencing.</title>
        <authorList>
            <person name="Alam M."/>
            <person name="Haque M.S."/>
            <person name="Islam M.S."/>
            <person name="Emdad E.M."/>
            <person name="Islam M.M."/>
            <person name="Ahmed B."/>
            <person name="Halim A."/>
            <person name="Hossen Q.M.M."/>
            <person name="Hossain M.Z."/>
            <person name="Ahmed R."/>
            <person name="Khan M.M."/>
            <person name="Islam R."/>
            <person name="Rashid M.M."/>
            <person name="Khan S.A."/>
            <person name="Rahman M.S."/>
            <person name="Alam M."/>
            <person name="Yahiya A.S."/>
            <person name="Khan M.S."/>
            <person name="Azam M.S."/>
            <person name="Haque T."/>
            <person name="Lashkar M.Z.H."/>
            <person name="Akhand A.I."/>
            <person name="Morshed G."/>
            <person name="Roy S."/>
            <person name="Uddin K.S."/>
            <person name="Rabeya T."/>
            <person name="Hossain A.S."/>
            <person name="Chowdhury A."/>
            <person name="Snigdha A.R."/>
            <person name="Mortoza M.S."/>
            <person name="Matin S.A."/>
            <person name="Hoque S.M.E."/>
            <person name="Islam M.K."/>
            <person name="Roy D.K."/>
            <person name="Haider R."/>
            <person name="Moosa M.M."/>
            <person name="Elias S.M."/>
            <person name="Hasan A.M."/>
            <person name="Jahan S."/>
            <person name="Shafiuddin M."/>
            <person name="Mahmood N."/>
            <person name="Shommy N.S."/>
        </authorList>
    </citation>
    <scope>NUCLEOTIDE SEQUENCE [LARGE SCALE GENOMIC DNA]</scope>
    <source>
        <strain evidence="2">cv. O-4</strain>
    </source>
</reference>
<dbReference type="AlphaFoldDB" id="A0A1R3IX63"/>
<dbReference type="EMBL" id="AWUE01017384">
    <property type="protein sequence ID" value="OMO87172.1"/>
    <property type="molecule type" value="Genomic_DNA"/>
</dbReference>
<comment type="caution">
    <text evidence="1">The sequence shown here is derived from an EMBL/GenBank/DDBJ whole genome shotgun (WGS) entry which is preliminary data.</text>
</comment>
<evidence type="ECO:0000313" key="1">
    <source>
        <dbReference type="EMBL" id="OMO87172.1"/>
    </source>
</evidence>
<evidence type="ECO:0000313" key="2">
    <source>
        <dbReference type="Proteomes" id="UP000187203"/>
    </source>
</evidence>
<dbReference type="Proteomes" id="UP000187203">
    <property type="component" value="Unassembled WGS sequence"/>
</dbReference>
<organism evidence="1 2">
    <name type="scientific">Corchorus olitorius</name>
    <dbReference type="NCBI Taxonomy" id="93759"/>
    <lineage>
        <taxon>Eukaryota</taxon>
        <taxon>Viridiplantae</taxon>
        <taxon>Streptophyta</taxon>
        <taxon>Embryophyta</taxon>
        <taxon>Tracheophyta</taxon>
        <taxon>Spermatophyta</taxon>
        <taxon>Magnoliopsida</taxon>
        <taxon>eudicotyledons</taxon>
        <taxon>Gunneridae</taxon>
        <taxon>Pentapetalae</taxon>
        <taxon>rosids</taxon>
        <taxon>malvids</taxon>
        <taxon>Malvales</taxon>
        <taxon>Malvaceae</taxon>
        <taxon>Grewioideae</taxon>
        <taxon>Apeibeae</taxon>
        <taxon>Corchorus</taxon>
    </lineage>
</organism>
<keyword evidence="2" id="KW-1185">Reference proteome</keyword>
<name>A0A1R3IX63_9ROSI</name>
<accession>A0A1R3IX63</accession>
<proteinExistence type="predicted"/>
<sequence length="83" mass="9611">MQDLSLKTLEIKKEMGKAMLEQPKMLALINRYQTLCFQILPLFEVNVDKHELLGVVGGKDEIQKVVKDIATRWCGEMMSWKTK</sequence>
<protein>
    <submittedName>
        <fullName evidence="1">DNA gyrase subunit B</fullName>
    </submittedName>
</protein>